<protein>
    <recommendedName>
        <fullName evidence="4">F-box domain-containing protein</fullName>
    </recommendedName>
</protein>
<comment type="caution">
    <text evidence="2">The sequence shown here is derived from an EMBL/GenBank/DDBJ whole genome shotgun (WGS) entry which is preliminary data.</text>
</comment>
<evidence type="ECO:0000313" key="3">
    <source>
        <dbReference type="Proteomes" id="UP001174691"/>
    </source>
</evidence>
<sequence length="410" mass="46226">MSESQDQLPQKEDLKAQFPSRVPAPVADMETAQFPAAAPLEAEVAPVAGDLGVLQAVPEAYAWSVYQLSLLQIPKRTGLNDNHIQVIKAVGDWKSGVIDSQTMGGMLRLSPRLMEAALEISKNLDPGVVGNDSFTAKRLLQVKFDCYEAVTIAATRAPETITLMKFPPEIRRMIYSEYLTYNLYQERPRFIRSTKSTDCRCGSPCNRPRRWYPVNLALAFTSKQVSAEVLPMFYRLGPIVFSCPCELVHTFVANKFLRANIKSVMVRWIGPESDKAFAVLGTCRRLRKLRICISQGTTEYPTAREAMMKTVSLGRKTRLCDALGIDELLRIRGLAKIRVSHVNPFWDERRTEAERLRLEMLLRQQCLKPKEDEGWVGEYQDDVTVVEEESVEGSDTGSMLSELLEEDIQA</sequence>
<accession>A0AA38W0F4</accession>
<dbReference type="Proteomes" id="UP001174691">
    <property type="component" value="Unassembled WGS sequence"/>
</dbReference>
<keyword evidence="3" id="KW-1185">Reference proteome</keyword>
<name>A0AA38W0F4_9PEZI</name>
<organism evidence="2 3">
    <name type="scientific">Coniochaeta hoffmannii</name>
    <dbReference type="NCBI Taxonomy" id="91930"/>
    <lineage>
        <taxon>Eukaryota</taxon>
        <taxon>Fungi</taxon>
        <taxon>Dikarya</taxon>
        <taxon>Ascomycota</taxon>
        <taxon>Pezizomycotina</taxon>
        <taxon>Sordariomycetes</taxon>
        <taxon>Sordariomycetidae</taxon>
        <taxon>Coniochaetales</taxon>
        <taxon>Coniochaetaceae</taxon>
        <taxon>Coniochaeta</taxon>
    </lineage>
</organism>
<reference evidence="2" key="1">
    <citation type="submission" date="2022-07" db="EMBL/GenBank/DDBJ databases">
        <title>Fungi with potential for degradation of polypropylene.</title>
        <authorList>
            <person name="Gostincar C."/>
        </authorList>
    </citation>
    <scope>NUCLEOTIDE SEQUENCE</scope>
    <source>
        <strain evidence="2">EXF-13287</strain>
    </source>
</reference>
<evidence type="ECO:0000313" key="2">
    <source>
        <dbReference type="EMBL" id="KAJ9161854.1"/>
    </source>
</evidence>
<dbReference type="AlphaFoldDB" id="A0AA38W0F4"/>
<evidence type="ECO:0008006" key="4">
    <source>
        <dbReference type="Google" id="ProtNLM"/>
    </source>
</evidence>
<evidence type="ECO:0000256" key="1">
    <source>
        <dbReference type="SAM" id="MobiDB-lite"/>
    </source>
</evidence>
<dbReference type="EMBL" id="JANBVN010000018">
    <property type="protein sequence ID" value="KAJ9161854.1"/>
    <property type="molecule type" value="Genomic_DNA"/>
</dbReference>
<feature type="region of interest" description="Disordered" evidence="1">
    <location>
        <begin position="1"/>
        <end position="20"/>
    </location>
</feature>
<gene>
    <name evidence="2" type="ORF">NKR19_g1911</name>
</gene>
<proteinExistence type="predicted"/>